<dbReference type="EMBL" id="MU839828">
    <property type="protein sequence ID" value="KAK1760010.1"/>
    <property type="molecule type" value="Genomic_DNA"/>
</dbReference>
<organism evidence="1 2">
    <name type="scientific">Echria macrotheca</name>
    <dbReference type="NCBI Taxonomy" id="438768"/>
    <lineage>
        <taxon>Eukaryota</taxon>
        <taxon>Fungi</taxon>
        <taxon>Dikarya</taxon>
        <taxon>Ascomycota</taxon>
        <taxon>Pezizomycotina</taxon>
        <taxon>Sordariomycetes</taxon>
        <taxon>Sordariomycetidae</taxon>
        <taxon>Sordariales</taxon>
        <taxon>Schizotheciaceae</taxon>
        <taxon>Echria</taxon>
    </lineage>
</organism>
<evidence type="ECO:0008006" key="3">
    <source>
        <dbReference type="Google" id="ProtNLM"/>
    </source>
</evidence>
<dbReference type="AlphaFoldDB" id="A0AAJ0BKM5"/>
<gene>
    <name evidence="1" type="ORF">QBC47DRAFT_357820</name>
</gene>
<proteinExistence type="predicted"/>
<dbReference type="Proteomes" id="UP001239445">
    <property type="component" value="Unassembled WGS sequence"/>
</dbReference>
<evidence type="ECO:0000313" key="1">
    <source>
        <dbReference type="EMBL" id="KAK1760010.1"/>
    </source>
</evidence>
<reference evidence="1" key="1">
    <citation type="submission" date="2023-06" db="EMBL/GenBank/DDBJ databases">
        <title>Genome-scale phylogeny and comparative genomics of the fungal order Sordariales.</title>
        <authorList>
            <consortium name="Lawrence Berkeley National Laboratory"/>
            <person name="Hensen N."/>
            <person name="Bonometti L."/>
            <person name="Westerberg I."/>
            <person name="Brannstrom I.O."/>
            <person name="Guillou S."/>
            <person name="Cros-Aarteil S."/>
            <person name="Calhoun S."/>
            <person name="Haridas S."/>
            <person name="Kuo A."/>
            <person name="Mondo S."/>
            <person name="Pangilinan J."/>
            <person name="Riley R."/>
            <person name="Labutti K."/>
            <person name="Andreopoulos B."/>
            <person name="Lipzen A."/>
            <person name="Chen C."/>
            <person name="Yanf M."/>
            <person name="Daum C."/>
            <person name="Ng V."/>
            <person name="Clum A."/>
            <person name="Steindorff A."/>
            <person name="Ohm R."/>
            <person name="Martin F."/>
            <person name="Silar P."/>
            <person name="Natvig D."/>
            <person name="Lalanne C."/>
            <person name="Gautier V."/>
            <person name="Ament-Velasquez S.L."/>
            <person name="Kruys A."/>
            <person name="Hutchinson M.I."/>
            <person name="Powell A.J."/>
            <person name="Barry K."/>
            <person name="Miller A.N."/>
            <person name="Grigoriev I.V."/>
            <person name="Debuchy R."/>
            <person name="Gladieux P."/>
            <person name="Thoren M.H."/>
            <person name="Johannesson H."/>
        </authorList>
    </citation>
    <scope>NUCLEOTIDE SEQUENCE</scope>
    <source>
        <strain evidence="1">PSN4</strain>
    </source>
</reference>
<dbReference type="SUPFAM" id="SSF56112">
    <property type="entry name" value="Protein kinase-like (PK-like)"/>
    <property type="match status" value="1"/>
</dbReference>
<accession>A0AAJ0BKM5</accession>
<dbReference type="InterPro" id="IPR011009">
    <property type="entry name" value="Kinase-like_dom_sf"/>
</dbReference>
<keyword evidence="2" id="KW-1185">Reference proteome</keyword>
<name>A0AAJ0BKM5_9PEZI</name>
<comment type="caution">
    <text evidence="1">The sequence shown here is derived from an EMBL/GenBank/DDBJ whole genome shotgun (WGS) entry which is preliminary data.</text>
</comment>
<evidence type="ECO:0000313" key="2">
    <source>
        <dbReference type="Proteomes" id="UP001239445"/>
    </source>
</evidence>
<sequence>MANDALTPTPRQSRLMEMGLPNNNPGARILGSTISNVEDDPNEYCIINGDEIKRITVDGSLISVRDRTFIPTVLSVVPPFPSGNWNTGYVDRDCRTGKAVFSSMRNVQLGAAQIIWHPGGREFAEFQYLRPITAQVSLAWHPCIGLVILKIADCERVINNFVDETNMYGWIEGHDIGPRFLGHLMDHGIPFGIILEYIKDARQAEPKDLKACQKVLDKLHSLGIRHSDIQTHFLIRKNGDAVLISFSCATQNAPKDDLEAESQQLVELLQVPYPAAAVSSAVLGGAWGAYGAASRT</sequence>
<protein>
    <recommendedName>
        <fullName evidence="3">Protein kinase domain-containing protein</fullName>
    </recommendedName>
</protein>